<name>A0A437MBV8_9SPHN</name>
<evidence type="ECO:0000256" key="2">
    <source>
        <dbReference type="ARBA" id="ARBA00009320"/>
    </source>
</evidence>
<dbReference type="NCBIfam" id="TIGR00553">
    <property type="entry name" value="pabB"/>
    <property type="match status" value="1"/>
</dbReference>
<comment type="caution">
    <text evidence="8">The sequence shown here is derived from an EMBL/GenBank/DDBJ whole genome shotgun (WGS) entry which is preliminary data.</text>
</comment>
<dbReference type="SUPFAM" id="SSF56322">
    <property type="entry name" value="ADC synthase"/>
    <property type="match status" value="1"/>
</dbReference>
<dbReference type="PANTHER" id="PTHR11236">
    <property type="entry name" value="AMINOBENZOATE/ANTHRANILATE SYNTHASE"/>
    <property type="match status" value="1"/>
</dbReference>
<keyword evidence="4 6" id="KW-0663">Pyridoxal phosphate</keyword>
<dbReference type="Pfam" id="PF01063">
    <property type="entry name" value="Aminotran_4"/>
    <property type="match status" value="1"/>
</dbReference>
<dbReference type="Gene3D" id="3.60.120.10">
    <property type="entry name" value="Anthranilate synthase"/>
    <property type="match status" value="1"/>
</dbReference>
<dbReference type="GO" id="GO:0046820">
    <property type="term" value="F:4-amino-4-deoxychorismate synthase activity"/>
    <property type="evidence" value="ECO:0007669"/>
    <property type="project" value="TreeGrafter"/>
</dbReference>
<dbReference type="InterPro" id="IPR019999">
    <property type="entry name" value="Anth_synth_I-like"/>
</dbReference>
<dbReference type="InterPro" id="IPR036038">
    <property type="entry name" value="Aminotransferase-like"/>
</dbReference>
<accession>A0A437MBV8</accession>
<keyword evidence="8" id="KW-0808">Transferase</keyword>
<dbReference type="AlphaFoldDB" id="A0A437MBV8"/>
<dbReference type="InterPro" id="IPR043132">
    <property type="entry name" value="BCAT-like_C"/>
</dbReference>
<dbReference type="Proteomes" id="UP000282971">
    <property type="component" value="Unassembled WGS sequence"/>
</dbReference>
<dbReference type="GO" id="GO:0000162">
    <property type="term" value="P:L-tryptophan biosynthetic process"/>
    <property type="evidence" value="ECO:0007669"/>
    <property type="project" value="TreeGrafter"/>
</dbReference>
<dbReference type="Pfam" id="PF00425">
    <property type="entry name" value="Chorismate_bind"/>
    <property type="match status" value="1"/>
</dbReference>
<keyword evidence="9" id="KW-1185">Reference proteome</keyword>
<gene>
    <name evidence="8" type="primary">pabB</name>
    <name evidence="8" type="ORF">EOD43_08995</name>
</gene>
<evidence type="ECO:0000259" key="7">
    <source>
        <dbReference type="Pfam" id="PF00425"/>
    </source>
</evidence>
<evidence type="ECO:0000313" key="8">
    <source>
        <dbReference type="EMBL" id="RVT95118.1"/>
    </source>
</evidence>
<dbReference type="InterPro" id="IPR005801">
    <property type="entry name" value="ADC_synthase"/>
</dbReference>
<comment type="similarity">
    <text evidence="2 5">Belongs to the class-IV pyridoxal-phosphate-dependent aminotransferase family.</text>
</comment>
<organism evidence="8 9">
    <name type="scientific">Sphingomonas crocodyli</name>
    <dbReference type="NCBI Taxonomy" id="1979270"/>
    <lineage>
        <taxon>Bacteria</taxon>
        <taxon>Pseudomonadati</taxon>
        <taxon>Pseudomonadota</taxon>
        <taxon>Alphaproteobacteria</taxon>
        <taxon>Sphingomonadales</taxon>
        <taxon>Sphingomonadaceae</taxon>
        <taxon>Sphingomonas</taxon>
    </lineage>
</organism>
<protein>
    <recommendedName>
        <fullName evidence="3">Probable branched-chain-amino-acid aminotransferase</fullName>
    </recommendedName>
</protein>
<evidence type="ECO:0000256" key="4">
    <source>
        <dbReference type="ARBA" id="ARBA00022898"/>
    </source>
</evidence>
<dbReference type="InterPro" id="IPR001544">
    <property type="entry name" value="Aminotrans_IV"/>
</dbReference>
<evidence type="ECO:0000256" key="3">
    <source>
        <dbReference type="ARBA" id="ARBA00014472"/>
    </source>
</evidence>
<evidence type="ECO:0000256" key="1">
    <source>
        <dbReference type="ARBA" id="ARBA00001933"/>
    </source>
</evidence>
<dbReference type="PRINTS" id="PR00095">
    <property type="entry name" value="ANTSNTHASEI"/>
</dbReference>
<dbReference type="SUPFAM" id="SSF56752">
    <property type="entry name" value="D-aminoacid aminotransferase-like PLP-dependent enzymes"/>
    <property type="match status" value="1"/>
</dbReference>
<dbReference type="InterPro" id="IPR015890">
    <property type="entry name" value="Chorismate_C"/>
</dbReference>
<feature type="domain" description="Chorismate-utilising enzyme C-terminal" evidence="7">
    <location>
        <begin position="110"/>
        <end position="365"/>
    </location>
</feature>
<reference evidence="8 9" key="1">
    <citation type="submission" date="2019-01" db="EMBL/GenBank/DDBJ databases">
        <authorList>
            <person name="Chen W.-M."/>
        </authorList>
    </citation>
    <scope>NUCLEOTIDE SEQUENCE [LARGE SCALE GENOMIC DNA]</scope>
    <source>
        <strain evidence="8 9">CCP-7</strain>
    </source>
</reference>
<comment type="cofactor">
    <cofactor evidence="1 6">
        <name>pyridoxal 5'-phosphate</name>
        <dbReference type="ChEBI" id="CHEBI:597326"/>
    </cofactor>
</comment>
<dbReference type="Gene3D" id="3.30.470.10">
    <property type="match status" value="1"/>
</dbReference>
<dbReference type="GO" id="GO:0009396">
    <property type="term" value="P:folic acid-containing compound biosynthetic process"/>
    <property type="evidence" value="ECO:0007669"/>
    <property type="project" value="InterPro"/>
</dbReference>
<dbReference type="InterPro" id="IPR043131">
    <property type="entry name" value="BCAT-like_N"/>
</dbReference>
<evidence type="ECO:0000313" key="9">
    <source>
        <dbReference type="Proteomes" id="UP000282971"/>
    </source>
</evidence>
<dbReference type="OrthoDB" id="9803598at2"/>
<dbReference type="EMBL" id="SACN01000001">
    <property type="protein sequence ID" value="RVT95118.1"/>
    <property type="molecule type" value="Genomic_DNA"/>
</dbReference>
<dbReference type="InterPro" id="IPR005802">
    <property type="entry name" value="ADC_synth_comp_1"/>
</dbReference>
<sequence>MLDDARPGSDGARLFADPCEIIRADTPEEVAPALARLRAAQAEELHAAGYMAFEAGHALEPRLAPLARPGKLLWFGLFGAPRHMSADELAAQLPDPASAWAGAPKPLIDRHEYAAAFDKVQAYIAAGDIYQANLTYRAEVPCFGPPLALYARLRAHALSGWGGVVFDGEDWLVSLSPELFFTLEDGHITVRPMKGTATRLPDPAADAKAAEQLAADPKQRAENLMIVDLLRNDLSRVAVPGSVRVTQAFAVETYPTVHQMTSTIEARLADGHDAVDLIAKLFPCGSVTGAPKIRAIEIIEEVERLARGPYTGSIGWLGPQGSAGFNVAIRTLSIGSGRKSAILGLGSGIVADSEREAEWRECMAKGEFVAMASRPFDLIETMHFDAIEGFMDLDRHMARMKSSADALGFHFNRHDCRNDLQAATFRLADSAKIRLLLARSGALAIEVRPLPETPTEAVNVKIVPLPTSRDDFRLQHKTSDRVFLDEARHAAGTFEVVFVDQDGYLTEGSFTNIFVERDGVLRTPLIGALMPGVLRARLLDEGKAVEAALKPEDLADGFFIGNALRGLMPARLI</sequence>
<proteinExistence type="inferred from homology"/>
<keyword evidence="8" id="KW-0032">Aminotransferase</keyword>
<dbReference type="Gene3D" id="3.20.10.10">
    <property type="entry name" value="D-amino Acid Aminotransferase, subunit A, domain 2"/>
    <property type="match status" value="1"/>
</dbReference>
<dbReference type="PANTHER" id="PTHR11236:SF50">
    <property type="entry name" value="AMINODEOXYCHORISMATE SYNTHASE COMPONENT 1"/>
    <property type="match status" value="1"/>
</dbReference>
<dbReference type="PROSITE" id="PS00770">
    <property type="entry name" value="AA_TRANSFER_CLASS_4"/>
    <property type="match status" value="1"/>
</dbReference>
<evidence type="ECO:0000256" key="5">
    <source>
        <dbReference type="RuleBase" id="RU004106"/>
    </source>
</evidence>
<dbReference type="InterPro" id="IPR018300">
    <property type="entry name" value="Aminotrans_IV_CS"/>
</dbReference>
<evidence type="ECO:0000256" key="6">
    <source>
        <dbReference type="RuleBase" id="RU004516"/>
    </source>
</evidence>